<name>A0A1M5DDD4_9HYPH</name>
<gene>
    <name evidence="9" type="ORF">SAMN02745157_2648</name>
</gene>
<feature type="transmembrane region" description="Helical" evidence="7">
    <location>
        <begin position="91"/>
        <end position="112"/>
    </location>
</feature>
<feature type="transmembrane region" description="Helical" evidence="7">
    <location>
        <begin position="174"/>
        <end position="198"/>
    </location>
</feature>
<dbReference type="SUPFAM" id="SSF161098">
    <property type="entry name" value="MetI-like"/>
    <property type="match status" value="1"/>
</dbReference>
<dbReference type="Gene3D" id="1.10.3720.10">
    <property type="entry name" value="MetI-like"/>
    <property type="match status" value="1"/>
</dbReference>
<protein>
    <submittedName>
        <fullName evidence="9">Multiple sugar transport system permease protein</fullName>
    </submittedName>
</protein>
<dbReference type="GO" id="GO:0005886">
    <property type="term" value="C:plasma membrane"/>
    <property type="evidence" value="ECO:0007669"/>
    <property type="project" value="UniProtKB-SubCell"/>
</dbReference>
<evidence type="ECO:0000256" key="6">
    <source>
        <dbReference type="ARBA" id="ARBA00023136"/>
    </source>
</evidence>
<keyword evidence="4 7" id="KW-0812">Transmembrane</keyword>
<evidence type="ECO:0000256" key="1">
    <source>
        <dbReference type="ARBA" id="ARBA00004651"/>
    </source>
</evidence>
<dbReference type="OrthoDB" id="9805778at2"/>
<dbReference type="Proteomes" id="UP000184485">
    <property type="component" value="Unassembled WGS sequence"/>
</dbReference>
<evidence type="ECO:0000313" key="10">
    <source>
        <dbReference type="Proteomes" id="UP000184485"/>
    </source>
</evidence>
<dbReference type="PROSITE" id="PS50928">
    <property type="entry name" value="ABC_TM1"/>
    <property type="match status" value="1"/>
</dbReference>
<evidence type="ECO:0000256" key="4">
    <source>
        <dbReference type="ARBA" id="ARBA00022692"/>
    </source>
</evidence>
<evidence type="ECO:0000259" key="8">
    <source>
        <dbReference type="PROSITE" id="PS50928"/>
    </source>
</evidence>
<feature type="transmembrane region" description="Helical" evidence="7">
    <location>
        <begin position="124"/>
        <end position="144"/>
    </location>
</feature>
<dbReference type="PANTHER" id="PTHR43005:SF1">
    <property type="entry name" value="SPERMIDINE_PUTRESCINE TRANSPORT SYSTEM PERMEASE PROTEIN"/>
    <property type="match status" value="1"/>
</dbReference>
<keyword evidence="10" id="KW-1185">Reference proteome</keyword>
<evidence type="ECO:0000256" key="2">
    <source>
        <dbReference type="ARBA" id="ARBA00022448"/>
    </source>
</evidence>
<dbReference type="PANTHER" id="PTHR43005">
    <property type="entry name" value="BLR7065 PROTEIN"/>
    <property type="match status" value="1"/>
</dbReference>
<dbReference type="CDD" id="cd06261">
    <property type="entry name" value="TM_PBP2"/>
    <property type="match status" value="1"/>
</dbReference>
<dbReference type="RefSeq" id="WP_073053364.1">
    <property type="nucleotide sequence ID" value="NZ_FQUP01000002.1"/>
</dbReference>
<sequence length="307" mass="33717">MTVAFETTTRLAPARPRRRSIVPDFLLPYGMIGPAVFVAFAIAIVPLTYAFWLSLQDWYMLRRPTPTFGGLINYKQLLQDGPLWAAFGRTWIWTIGTVFVELVLALPIALLLNRESAVARAASALILLPWVTPFIVLGFGWRFLLDSDVGPVHAFLHAIGLAGDSSILNDPVGAFAIIIFISGWKGTPFLVIALLAALKSIPEELYEAAEVDGAGPISRFIHVTMPEIWNTAITVGLVLGILAFYSFDLPWIMTKGGPQDATTLVGIAMYKAVFLDLRPAYAAAISIVMLVLLFIASLFVLKLRRRT</sequence>
<dbReference type="InterPro" id="IPR035906">
    <property type="entry name" value="MetI-like_sf"/>
</dbReference>
<keyword evidence="3" id="KW-1003">Cell membrane</keyword>
<feature type="transmembrane region" description="Helical" evidence="7">
    <location>
        <begin position="228"/>
        <end position="247"/>
    </location>
</feature>
<evidence type="ECO:0000256" key="7">
    <source>
        <dbReference type="RuleBase" id="RU363032"/>
    </source>
</evidence>
<organism evidence="9 10">
    <name type="scientific">Kaistia soli DSM 19436</name>
    <dbReference type="NCBI Taxonomy" id="1122133"/>
    <lineage>
        <taxon>Bacteria</taxon>
        <taxon>Pseudomonadati</taxon>
        <taxon>Pseudomonadota</taxon>
        <taxon>Alphaproteobacteria</taxon>
        <taxon>Hyphomicrobiales</taxon>
        <taxon>Kaistiaceae</taxon>
        <taxon>Kaistia</taxon>
    </lineage>
</organism>
<dbReference type="AlphaFoldDB" id="A0A1M5DDD4"/>
<comment type="similarity">
    <text evidence="7">Belongs to the binding-protein-dependent transport system permease family.</text>
</comment>
<keyword evidence="5 7" id="KW-1133">Transmembrane helix</keyword>
<comment type="subcellular location">
    <subcellularLocation>
        <location evidence="1 7">Cell membrane</location>
        <topology evidence="1 7">Multi-pass membrane protein</topology>
    </subcellularLocation>
</comment>
<proteinExistence type="inferred from homology"/>
<dbReference type="Pfam" id="PF00528">
    <property type="entry name" value="BPD_transp_1"/>
    <property type="match status" value="1"/>
</dbReference>
<dbReference type="GO" id="GO:0055085">
    <property type="term" value="P:transmembrane transport"/>
    <property type="evidence" value="ECO:0007669"/>
    <property type="project" value="InterPro"/>
</dbReference>
<evidence type="ECO:0000256" key="3">
    <source>
        <dbReference type="ARBA" id="ARBA00022475"/>
    </source>
</evidence>
<feature type="transmembrane region" description="Helical" evidence="7">
    <location>
        <begin position="280"/>
        <end position="301"/>
    </location>
</feature>
<dbReference type="InterPro" id="IPR000515">
    <property type="entry name" value="MetI-like"/>
</dbReference>
<reference evidence="9 10" key="1">
    <citation type="submission" date="2016-11" db="EMBL/GenBank/DDBJ databases">
        <authorList>
            <person name="Jaros S."/>
            <person name="Januszkiewicz K."/>
            <person name="Wedrychowicz H."/>
        </authorList>
    </citation>
    <scope>NUCLEOTIDE SEQUENCE [LARGE SCALE GENOMIC DNA]</scope>
    <source>
        <strain evidence="9 10">DSM 19436</strain>
    </source>
</reference>
<keyword evidence="6 7" id="KW-0472">Membrane</keyword>
<accession>A0A1M5DDD4</accession>
<feature type="transmembrane region" description="Helical" evidence="7">
    <location>
        <begin position="25"/>
        <end position="52"/>
    </location>
</feature>
<keyword evidence="9" id="KW-0762">Sugar transport</keyword>
<dbReference type="STRING" id="1122133.SAMN02745157_2648"/>
<keyword evidence="2 7" id="KW-0813">Transport</keyword>
<evidence type="ECO:0000256" key="5">
    <source>
        <dbReference type="ARBA" id="ARBA00022989"/>
    </source>
</evidence>
<evidence type="ECO:0000313" key="9">
    <source>
        <dbReference type="EMBL" id="SHF65009.1"/>
    </source>
</evidence>
<dbReference type="EMBL" id="FQUP01000002">
    <property type="protein sequence ID" value="SHF65009.1"/>
    <property type="molecule type" value="Genomic_DNA"/>
</dbReference>
<feature type="domain" description="ABC transmembrane type-1" evidence="8">
    <location>
        <begin position="87"/>
        <end position="300"/>
    </location>
</feature>